<comment type="caution">
    <text evidence="2">The sequence shown here is derived from an EMBL/GenBank/DDBJ whole genome shotgun (WGS) entry which is preliminary data.</text>
</comment>
<feature type="compositionally biased region" description="Basic and acidic residues" evidence="1">
    <location>
        <begin position="64"/>
        <end position="109"/>
    </location>
</feature>
<evidence type="ECO:0000313" key="3">
    <source>
        <dbReference type="Proteomes" id="UP001485043"/>
    </source>
</evidence>
<name>A0AAW1SV34_9CHLO</name>
<sequence length="132" mass="14866">MLQQSLAGWILRQGFYTSQARGCIVEAGNWKCFSSAAAPAGQPADQPIDHNAKGIQSQRARQALRPEKSDRNRFDANSKKMRQMRKDAKERKQNEARNAAERDRKRIERWQAGAQMARNEPAVIPHAAAVPN</sequence>
<accession>A0AAW1SV34</accession>
<evidence type="ECO:0000313" key="2">
    <source>
        <dbReference type="EMBL" id="KAK9857577.1"/>
    </source>
</evidence>
<gene>
    <name evidence="2" type="ORF">WJX84_003086</name>
</gene>
<protein>
    <submittedName>
        <fullName evidence="2">Uncharacterized protein</fullName>
    </submittedName>
</protein>
<dbReference type="Proteomes" id="UP001485043">
    <property type="component" value="Unassembled WGS sequence"/>
</dbReference>
<organism evidence="2 3">
    <name type="scientific">Apatococcus fuscideae</name>
    <dbReference type="NCBI Taxonomy" id="2026836"/>
    <lineage>
        <taxon>Eukaryota</taxon>
        <taxon>Viridiplantae</taxon>
        <taxon>Chlorophyta</taxon>
        <taxon>core chlorophytes</taxon>
        <taxon>Trebouxiophyceae</taxon>
        <taxon>Chlorellales</taxon>
        <taxon>Chlorellaceae</taxon>
        <taxon>Apatococcus</taxon>
    </lineage>
</organism>
<reference evidence="2 3" key="1">
    <citation type="journal article" date="2024" name="Nat. Commun.">
        <title>Phylogenomics reveals the evolutionary origins of lichenization in chlorophyte algae.</title>
        <authorList>
            <person name="Puginier C."/>
            <person name="Libourel C."/>
            <person name="Otte J."/>
            <person name="Skaloud P."/>
            <person name="Haon M."/>
            <person name="Grisel S."/>
            <person name="Petersen M."/>
            <person name="Berrin J.G."/>
            <person name="Delaux P.M."/>
            <person name="Dal Grande F."/>
            <person name="Keller J."/>
        </authorList>
    </citation>
    <scope>NUCLEOTIDE SEQUENCE [LARGE SCALE GENOMIC DNA]</scope>
    <source>
        <strain evidence="2 3">SAG 2523</strain>
    </source>
</reference>
<feature type="compositionally biased region" description="Low complexity" evidence="1">
    <location>
        <begin position="36"/>
        <end position="46"/>
    </location>
</feature>
<dbReference type="AlphaFoldDB" id="A0AAW1SV34"/>
<feature type="region of interest" description="Disordered" evidence="1">
    <location>
        <begin position="36"/>
        <end position="132"/>
    </location>
</feature>
<keyword evidence="3" id="KW-1185">Reference proteome</keyword>
<evidence type="ECO:0000256" key="1">
    <source>
        <dbReference type="SAM" id="MobiDB-lite"/>
    </source>
</evidence>
<dbReference type="EMBL" id="JALJOV010000966">
    <property type="protein sequence ID" value="KAK9857577.1"/>
    <property type="molecule type" value="Genomic_DNA"/>
</dbReference>
<proteinExistence type="predicted"/>